<evidence type="ECO:0000313" key="4">
    <source>
        <dbReference type="Proteomes" id="UP000324611"/>
    </source>
</evidence>
<dbReference type="AlphaFoldDB" id="A0A5B2VIK6"/>
<evidence type="ECO:0000256" key="1">
    <source>
        <dbReference type="ARBA" id="ARBA00022898"/>
    </source>
</evidence>
<reference evidence="3 4" key="2">
    <citation type="submission" date="2019-09" db="EMBL/GenBank/DDBJ databases">
        <authorList>
            <person name="Jin C."/>
        </authorList>
    </citation>
    <scope>NUCLEOTIDE SEQUENCE [LARGE SCALE GENOMIC DNA]</scope>
    <source>
        <strain evidence="3 4">BN140078</strain>
    </source>
</reference>
<dbReference type="SUPFAM" id="SSF53383">
    <property type="entry name" value="PLP-dependent transferases"/>
    <property type="match status" value="1"/>
</dbReference>
<dbReference type="InterPro" id="IPR015424">
    <property type="entry name" value="PyrdxlP-dep_Trfase"/>
</dbReference>
<keyword evidence="3" id="KW-0032">Aminotransferase</keyword>
<comment type="caution">
    <text evidence="3">The sequence shown here is derived from an EMBL/GenBank/DDBJ whole genome shotgun (WGS) entry which is preliminary data.</text>
</comment>
<dbReference type="EMBL" id="VUOC01000004">
    <property type="protein sequence ID" value="KAA2239413.1"/>
    <property type="molecule type" value="Genomic_DNA"/>
</dbReference>
<dbReference type="InterPro" id="IPR015422">
    <property type="entry name" value="PyrdxlP-dep_Trfase_small"/>
</dbReference>
<keyword evidence="1" id="KW-0663">Pyridoxal phosphate</keyword>
<dbReference type="Gene3D" id="3.40.640.10">
    <property type="entry name" value="Type I PLP-dependent aspartate aminotransferase-like (Major domain)"/>
    <property type="match status" value="1"/>
</dbReference>
<name>A0A5B2VIK6_9BACT</name>
<protein>
    <submittedName>
        <fullName evidence="3">Aminotransferase class V-fold PLP-dependent enzyme</fullName>
    </submittedName>
</protein>
<evidence type="ECO:0000259" key="2">
    <source>
        <dbReference type="Pfam" id="PF00266"/>
    </source>
</evidence>
<dbReference type="Pfam" id="PF00266">
    <property type="entry name" value="Aminotran_5"/>
    <property type="match status" value="1"/>
</dbReference>
<keyword evidence="3" id="KW-0808">Transferase</keyword>
<dbReference type="InterPro" id="IPR000192">
    <property type="entry name" value="Aminotrans_V_dom"/>
</dbReference>
<dbReference type="PANTHER" id="PTHR43586:SF8">
    <property type="entry name" value="CYSTEINE DESULFURASE 1, CHLOROPLASTIC"/>
    <property type="match status" value="1"/>
</dbReference>
<dbReference type="InterPro" id="IPR015421">
    <property type="entry name" value="PyrdxlP-dep_Trfase_major"/>
</dbReference>
<keyword evidence="4" id="KW-1185">Reference proteome</keyword>
<dbReference type="GO" id="GO:0008483">
    <property type="term" value="F:transaminase activity"/>
    <property type="evidence" value="ECO:0007669"/>
    <property type="project" value="UniProtKB-KW"/>
</dbReference>
<accession>A0A5B2VIK6</accession>
<feature type="domain" description="Aminotransferase class V" evidence="2">
    <location>
        <begin position="54"/>
        <end position="451"/>
    </location>
</feature>
<evidence type="ECO:0000313" key="3">
    <source>
        <dbReference type="EMBL" id="KAA2239413.1"/>
    </source>
</evidence>
<proteinExistence type="predicted"/>
<dbReference type="Gene3D" id="3.90.1150.10">
    <property type="entry name" value="Aspartate Aminotransferase, domain 1"/>
    <property type="match status" value="1"/>
</dbReference>
<gene>
    <name evidence="3" type="ORF">F0L74_24740</name>
</gene>
<dbReference type="Proteomes" id="UP000324611">
    <property type="component" value="Unassembled WGS sequence"/>
</dbReference>
<dbReference type="PANTHER" id="PTHR43586">
    <property type="entry name" value="CYSTEINE DESULFURASE"/>
    <property type="match status" value="1"/>
</dbReference>
<sequence length="503" mass="56022">MYPLPMPYQTGLEDYFAVYREQIIGGQQVFESPFGGKRILYADWTASGRAYGPIEKCIRQQVLPFVGNTHTTTTVTGTCMSEAYEAAKRIIKAHVNAGKEDVLLFCGSGMTSAVNKLQRIMGLRAPERLADYADLALHDEPSRPVVFVTHMEHHSNHISWLETLARVEIIGSDENGNVDVQHLDALLEQYKHHPHKIAAVTACSNVTGIETPYHQIAQLMHQHGGLCFVDFACAAPYCDINMHPEGPGAWLDAIYFSSHKFLGGPGTPGVLIFNKGLYRNAIPDHPGGGTVHYSNPWKVHAYVPDIEQREDGGTPPFLQGIKAAMCIRLKEAMGVTNMRQREEELLAIIFSRLSAIKQVMVLEPEITKRLGVVSFIVAGAHYNLVVKLLNDRYGIQLRGGCSCAGTYGHMLLQVDKPRSYAILDAIRRGDLSGKPGWVRLSIHPIMTNAEITFILDAIEMTVHNIPEWGKDYDYDPHTNEYCFKGMKTLGQGRVESWFDTSGW</sequence>
<reference evidence="3 4" key="1">
    <citation type="submission" date="2019-09" db="EMBL/GenBank/DDBJ databases">
        <title>Chitinophaga ginsengihumi sp. nov., isolated from soil of ginseng rhizosphere.</title>
        <authorList>
            <person name="Lee J."/>
        </authorList>
    </citation>
    <scope>NUCLEOTIDE SEQUENCE [LARGE SCALE GENOMIC DNA]</scope>
    <source>
        <strain evidence="3 4">BN140078</strain>
    </source>
</reference>
<organism evidence="3 4">
    <name type="scientific">Chitinophaga agrisoli</name>
    <dbReference type="NCBI Taxonomy" id="2607653"/>
    <lineage>
        <taxon>Bacteria</taxon>
        <taxon>Pseudomonadati</taxon>
        <taxon>Bacteroidota</taxon>
        <taxon>Chitinophagia</taxon>
        <taxon>Chitinophagales</taxon>
        <taxon>Chitinophagaceae</taxon>
        <taxon>Chitinophaga</taxon>
    </lineage>
</organism>